<accession>A0AB37WIB6</accession>
<sequence length="342" mass="38233">MTDAVEGLYAHIIRFLIRAHDWYREGTLRHIVHSVTRPADLRYHDVLENIQAGSRNIEQLAIAGSQVELRQMHTILKLMADRVERSESTILEMRRMMINHQAINSSSLVDTNQKVSDLQFSEMVRIAAELSSFDPLESYNQAVIVRNLRQRNQRVNVSSAFWQSPTLKKFAECPKSSLMLVKGTFQERGAMRDAAVRVTEELKNLNITTIWAVRAQISDRATNTPSPLDVLKSLVAQALTTSGSAHSEKSTALSCTQLRTAATTKEWLEILGAALADVSREIYIVLELDIFMSSLSAPSSADEIIALFNNLLEELTNRGKKSIVKVLIVTNKCATAKALQKA</sequence>
<evidence type="ECO:0000313" key="2">
    <source>
        <dbReference type="EMBL" id="RYN27065.1"/>
    </source>
</evidence>
<gene>
    <name evidence="2" type="ORF">AA0115_g6620</name>
</gene>
<reference evidence="2" key="1">
    <citation type="submission" date="2017-10" db="EMBL/GenBank/DDBJ databases">
        <authorList>
            <person name="Armitage A.D."/>
            <person name="Barbara D.J."/>
            <person name="Woodhall J.W."/>
            <person name="Sreenivasaprasad S."/>
            <person name="Lane C.R."/>
            <person name="Clarkson J.P."/>
            <person name="Harrison R.J."/>
        </authorList>
    </citation>
    <scope>NUCLEOTIDE SEQUENCE</scope>
    <source>
        <strain evidence="2">FERA 1164</strain>
    </source>
</reference>
<feature type="domain" description="DUF7708" evidence="1">
    <location>
        <begin position="1"/>
        <end position="69"/>
    </location>
</feature>
<dbReference type="Pfam" id="PF24809">
    <property type="entry name" value="DUF7708"/>
    <property type="match status" value="1"/>
</dbReference>
<reference evidence="2" key="2">
    <citation type="journal article" date="2019" name="bioRxiv">
        <title>Genomics, evolutionary history and diagnostics of the Alternaria alternata species group including apple and Asian pear pathotypes.</title>
        <authorList>
            <person name="Armitage A.D."/>
            <person name="Cockerton H.M."/>
            <person name="Sreenivasaprasad S."/>
            <person name="Woodhall J.W."/>
            <person name="Lane C.R."/>
            <person name="Harrison R.J."/>
            <person name="Clarkson J.P."/>
        </authorList>
    </citation>
    <scope>NUCLEOTIDE SEQUENCE</scope>
    <source>
        <strain evidence="2">FERA 1164</strain>
    </source>
</reference>
<dbReference type="EMBL" id="PDXB01000015">
    <property type="protein sequence ID" value="RYN27065.1"/>
    <property type="molecule type" value="Genomic_DNA"/>
</dbReference>
<proteinExistence type="predicted"/>
<organism evidence="2 3">
    <name type="scientific">Alternaria tenuissima</name>
    <dbReference type="NCBI Taxonomy" id="119927"/>
    <lineage>
        <taxon>Eukaryota</taxon>
        <taxon>Fungi</taxon>
        <taxon>Dikarya</taxon>
        <taxon>Ascomycota</taxon>
        <taxon>Pezizomycotina</taxon>
        <taxon>Dothideomycetes</taxon>
        <taxon>Pleosporomycetidae</taxon>
        <taxon>Pleosporales</taxon>
        <taxon>Pleosporineae</taxon>
        <taxon>Pleosporaceae</taxon>
        <taxon>Alternaria</taxon>
        <taxon>Alternaria sect. Alternaria</taxon>
        <taxon>Alternaria alternata complex</taxon>
    </lineage>
</organism>
<evidence type="ECO:0000313" key="3">
    <source>
        <dbReference type="Proteomes" id="UP000292340"/>
    </source>
</evidence>
<dbReference type="InterPro" id="IPR056125">
    <property type="entry name" value="DUF7708"/>
</dbReference>
<dbReference type="AlphaFoldDB" id="A0AB37WIB6"/>
<name>A0AB37WIB6_9PLEO</name>
<comment type="caution">
    <text evidence="2">The sequence shown here is derived from an EMBL/GenBank/DDBJ whole genome shotgun (WGS) entry which is preliminary data.</text>
</comment>
<evidence type="ECO:0000259" key="1">
    <source>
        <dbReference type="Pfam" id="PF24809"/>
    </source>
</evidence>
<dbReference type="Proteomes" id="UP000292340">
    <property type="component" value="Unassembled WGS sequence"/>
</dbReference>
<protein>
    <recommendedName>
        <fullName evidence="1">DUF7708 domain-containing protein</fullName>
    </recommendedName>
</protein>